<evidence type="ECO:0000256" key="7">
    <source>
        <dbReference type="ARBA" id="ARBA00038897"/>
    </source>
</evidence>
<name>A0A4R3JIH8_9RHOB</name>
<dbReference type="GO" id="GO:0071949">
    <property type="term" value="F:FAD binding"/>
    <property type="evidence" value="ECO:0007669"/>
    <property type="project" value="InterPro"/>
</dbReference>
<dbReference type="InterPro" id="IPR016169">
    <property type="entry name" value="FAD-bd_PCMH_sub2"/>
</dbReference>
<dbReference type="PANTHER" id="PTHR11748:SF111">
    <property type="entry name" value="D-LACTATE DEHYDROGENASE, MITOCHONDRIAL-RELATED"/>
    <property type="match status" value="1"/>
</dbReference>
<keyword evidence="10" id="KW-1185">Reference proteome</keyword>
<dbReference type="EC" id="1.1.2.4" evidence="7"/>
<dbReference type="InterPro" id="IPR036318">
    <property type="entry name" value="FAD-bd_PCMH-like_sf"/>
</dbReference>
<comment type="cofactor">
    <cofactor evidence="1">
        <name>FAD</name>
        <dbReference type="ChEBI" id="CHEBI:57692"/>
    </cofactor>
</comment>
<dbReference type="PROSITE" id="PS51387">
    <property type="entry name" value="FAD_PCMH"/>
    <property type="match status" value="1"/>
</dbReference>
<dbReference type="PANTHER" id="PTHR11748">
    <property type="entry name" value="D-LACTATE DEHYDROGENASE"/>
    <property type="match status" value="1"/>
</dbReference>
<dbReference type="Pfam" id="PF01565">
    <property type="entry name" value="FAD_binding_4"/>
    <property type="match status" value="1"/>
</dbReference>
<dbReference type="GO" id="GO:1903457">
    <property type="term" value="P:lactate catabolic process"/>
    <property type="evidence" value="ECO:0007669"/>
    <property type="project" value="TreeGrafter"/>
</dbReference>
<dbReference type="FunFam" id="3.30.70.2740:FF:000001">
    <property type="entry name" value="D-lactate dehydrogenase mitochondrial"/>
    <property type="match status" value="1"/>
</dbReference>
<organism evidence="9 10">
    <name type="scientific">Primorskyibacter sedentarius</name>
    <dbReference type="NCBI Taxonomy" id="745311"/>
    <lineage>
        <taxon>Bacteria</taxon>
        <taxon>Pseudomonadati</taxon>
        <taxon>Pseudomonadota</taxon>
        <taxon>Alphaproteobacteria</taxon>
        <taxon>Rhodobacterales</taxon>
        <taxon>Roseobacteraceae</taxon>
        <taxon>Primorskyibacter</taxon>
    </lineage>
</organism>
<dbReference type="InterPro" id="IPR016171">
    <property type="entry name" value="Vanillyl_alc_oxidase_C-sub2"/>
</dbReference>
<dbReference type="FunFam" id="1.10.45.10:FF:000001">
    <property type="entry name" value="D-lactate dehydrogenase mitochondrial"/>
    <property type="match status" value="1"/>
</dbReference>
<feature type="domain" description="FAD-binding PCMH-type" evidence="8">
    <location>
        <begin position="36"/>
        <end position="213"/>
    </location>
</feature>
<dbReference type="InterPro" id="IPR016166">
    <property type="entry name" value="FAD-bd_PCMH"/>
</dbReference>
<dbReference type="SUPFAM" id="SSF55103">
    <property type="entry name" value="FAD-linked oxidases, C-terminal domain"/>
    <property type="match status" value="1"/>
</dbReference>
<evidence type="ECO:0000256" key="6">
    <source>
        <dbReference type="ARBA" id="ARBA00023002"/>
    </source>
</evidence>
<dbReference type="AlphaFoldDB" id="A0A4R3JIH8"/>
<reference evidence="9 10" key="1">
    <citation type="submission" date="2019-03" db="EMBL/GenBank/DDBJ databases">
        <title>Genomic Encyclopedia of Type Strains, Phase IV (KMG-IV): sequencing the most valuable type-strain genomes for metagenomic binning, comparative biology and taxonomic classification.</title>
        <authorList>
            <person name="Goeker M."/>
        </authorList>
    </citation>
    <scope>NUCLEOTIDE SEQUENCE [LARGE SCALE GENOMIC DNA]</scope>
    <source>
        <strain evidence="9 10">DSM 104836</strain>
    </source>
</reference>
<accession>A0A4R3JIH8</accession>
<evidence type="ECO:0000256" key="4">
    <source>
        <dbReference type="ARBA" id="ARBA00022827"/>
    </source>
</evidence>
<dbReference type="InterPro" id="IPR004113">
    <property type="entry name" value="FAD-bd_oxidored_4_C"/>
</dbReference>
<comment type="similarity">
    <text evidence="2">Belongs to the FAD-binding oxidoreductase/transferase type 4 family.</text>
</comment>
<keyword evidence="5" id="KW-0809">Transit peptide</keyword>
<dbReference type="EMBL" id="SLZU01000003">
    <property type="protein sequence ID" value="TCS65854.1"/>
    <property type="molecule type" value="Genomic_DNA"/>
</dbReference>
<evidence type="ECO:0000256" key="5">
    <source>
        <dbReference type="ARBA" id="ARBA00022946"/>
    </source>
</evidence>
<dbReference type="OrthoDB" id="9811557at2"/>
<keyword evidence="6" id="KW-0560">Oxidoreductase</keyword>
<dbReference type="InterPro" id="IPR016164">
    <property type="entry name" value="FAD-linked_Oxase-like_C"/>
</dbReference>
<dbReference type="Gene3D" id="1.10.45.10">
    <property type="entry name" value="Vanillyl-alcohol Oxidase, Chain A, domain 4"/>
    <property type="match status" value="1"/>
</dbReference>
<evidence type="ECO:0000256" key="1">
    <source>
        <dbReference type="ARBA" id="ARBA00001974"/>
    </source>
</evidence>
<dbReference type="GO" id="GO:0004458">
    <property type="term" value="F:D-lactate dehydrogenase (cytochrome) activity"/>
    <property type="evidence" value="ECO:0007669"/>
    <property type="project" value="UniProtKB-EC"/>
</dbReference>
<dbReference type="FunFam" id="3.30.465.10:FF:000016">
    <property type="entry name" value="probable D-lactate dehydrogenase, mitochondrial"/>
    <property type="match status" value="1"/>
</dbReference>
<keyword evidence="3" id="KW-0285">Flavoprotein</keyword>
<dbReference type="Proteomes" id="UP000295696">
    <property type="component" value="Unassembled WGS sequence"/>
</dbReference>
<evidence type="ECO:0000313" key="10">
    <source>
        <dbReference type="Proteomes" id="UP000295696"/>
    </source>
</evidence>
<comment type="caution">
    <text evidence="9">The sequence shown here is derived from an EMBL/GenBank/DDBJ whole genome shotgun (WGS) entry which is preliminary data.</text>
</comment>
<evidence type="ECO:0000313" key="9">
    <source>
        <dbReference type="EMBL" id="TCS65854.1"/>
    </source>
</evidence>
<dbReference type="InterPro" id="IPR006094">
    <property type="entry name" value="Oxid_FAD_bind_N"/>
</dbReference>
<evidence type="ECO:0000259" key="8">
    <source>
        <dbReference type="PROSITE" id="PS51387"/>
    </source>
</evidence>
<evidence type="ECO:0000256" key="3">
    <source>
        <dbReference type="ARBA" id="ARBA00022630"/>
    </source>
</evidence>
<dbReference type="SUPFAM" id="SSF56176">
    <property type="entry name" value="FAD-binding/transporter-associated domain-like"/>
    <property type="match status" value="1"/>
</dbReference>
<keyword evidence="4" id="KW-0274">FAD</keyword>
<dbReference type="Pfam" id="PF02913">
    <property type="entry name" value="FAD-oxidase_C"/>
    <property type="match status" value="1"/>
</dbReference>
<dbReference type="Gene3D" id="3.30.70.2740">
    <property type="match status" value="1"/>
</dbReference>
<protein>
    <recommendedName>
        <fullName evidence="7">D-lactate dehydrogenase (cytochrome)</fullName>
        <ecNumber evidence="7">1.1.2.4</ecNumber>
    </recommendedName>
</protein>
<dbReference type="RefSeq" id="WP_132243469.1">
    <property type="nucleotide sequence ID" value="NZ_SLZU01000003.1"/>
</dbReference>
<dbReference type="Gene3D" id="3.30.465.10">
    <property type="match status" value="1"/>
</dbReference>
<proteinExistence type="inferred from homology"/>
<evidence type="ECO:0000256" key="2">
    <source>
        <dbReference type="ARBA" id="ARBA00008000"/>
    </source>
</evidence>
<gene>
    <name evidence="9" type="ORF">EDD52_103272</name>
</gene>
<sequence>MSIASAIDALRPLFGNRLATSEALLEQHGTNESHFALALPDAVVFPETTQEVSDLMRICNQHGCPVVAFGTGTSLEGHHLPVQGGISLDMSRMNRVLQINAEDMDVVIQPGLTREELNVELRATGLYFPVDPGANASLGGMAATRASGTTAVKFGTMKDNVLALEVVLADGRVIRTGSRARKSSAGYDLTRLMVGSEGTLGIITEQTLRLQGQPEAVSAATCRFPSIEDAVNCVITTIQSGIPMARIELVDEMMVRGFNLYMKKDLPEAPHLFVEFQGSAAGVAEQSANFGAIAEDFGGSGFTWAEKPEDRNELWRMRHGGHYANNALQPGKKTLATDVCVPISQLAEAVTTAQRRSRELDITCTIVGHVGDGNFHCGCRVDPANAEEVARITRFAGELADMALRLGGTVTGEHGIGLGKMKYMGKEHSPDALDAMRAIKAALDPNNILNPGKILPPPHPDGDANAAQ</sequence>
<dbReference type="GO" id="GO:0008720">
    <property type="term" value="F:D-lactate dehydrogenase (NAD+) activity"/>
    <property type="evidence" value="ECO:0007669"/>
    <property type="project" value="TreeGrafter"/>
</dbReference>